<proteinExistence type="predicted"/>
<dbReference type="EMBL" id="JAWDJW010007090">
    <property type="protein sequence ID" value="KAK3062872.1"/>
    <property type="molecule type" value="Genomic_DNA"/>
</dbReference>
<dbReference type="Proteomes" id="UP001186974">
    <property type="component" value="Unassembled WGS sequence"/>
</dbReference>
<protein>
    <submittedName>
        <fullName evidence="1">Uncharacterized protein</fullName>
    </submittedName>
</protein>
<evidence type="ECO:0000313" key="1">
    <source>
        <dbReference type="EMBL" id="KAK3062872.1"/>
    </source>
</evidence>
<accession>A0ACC3D7B0</accession>
<reference evidence="1" key="1">
    <citation type="submission" date="2024-09" db="EMBL/GenBank/DDBJ databases">
        <title>Black Yeasts Isolated from many extreme environments.</title>
        <authorList>
            <person name="Coleine C."/>
            <person name="Stajich J.E."/>
            <person name="Selbmann L."/>
        </authorList>
    </citation>
    <scope>NUCLEOTIDE SEQUENCE</scope>
    <source>
        <strain evidence="1">CCFEE 5737</strain>
    </source>
</reference>
<keyword evidence="2" id="KW-1185">Reference proteome</keyword>
<sequence length="306" mass="33208">MAAETPIAAFLDHPYEVVVEVTPAASHHLLAQQRYHLPRPSPTKHPLSCPQAQIDASIDQLLTHRTNTQIVVEKLTKNVLPSHLHEIFSPYGPIADLDLPLNRAFNTNRGTAYILYEKTADAESAIASMHEAQLDGAVISVSIVLPRRRWSRSPPPARRQFGRGGGGAPPLPAAAAAAGGGGRDDGYGRGPPPGPPTHRYRSPPPRADRGPPPPARGYGGDGRSNTYRPRTYSRSRSPPPRRGRIYSDSLSRSPPPRRRSPPRGGGGGYRDRSPPPRGGGGGGRRRSPSYSSYSSYSRSRSRSRRR</sequence>
<gene>
    <name evidence="1" type="ORF">LTS18_003196</name>
</gene>
<organism evidence="1 2">
    <name type="scientific">Coniosporium uncinatum</name>
    <dbReference type="NCBI Taxonomy" id="93489"/>
    <lineage>
        <taxon>Eukaryota</taxon>
        <taxon>Fungi</taxon>
        <taxon>Dikarya</taxon>
        <taxon>Ascomycota</taxon>
        <taxon>Pezizomycotina</taxon>
        <taxon>Dothideomycetes</taxon>
        <taxon>Dothideomycetes incertae sedis</taxon>
        <taxon>Coniosporium</taxon>
    </lineage>
</organism>
<evidence type="ECO:0000313" key="2">
    <source>
        <dbReference type="Proteomes" id="UP001186974"/>
    </source>
</evidence>
<comment type="caution">
    <text evidence="1">The sequence shown here is derived from an EMBL/GenBank/DDBJ whole genome shotgun (WGS) entry which is preliminary data.</text>
</comment>
<name>A0ACC3D7B0_9PEZI</name>